<evidence type="ECO:0000313" key="3">
    <source>
        <dbReference type="Proteomes" id="UP000291106"/>
    </source>
</evidence>
<dbReference type="EMBL" id="CP036200">
    <property type="protein sequence ID" value="QBF81983.1"/>
    <property type="molecule type" value="Genomic_DNA"/>
</dbReference>
<sequence length="208" mass="23114">MIRLLVIALLLITPLMSGCTALKQGAAKAMMPASQQQHWPTPESLGFSLQAQQVLTINHGDDSHTMTVALEVNPQKLTLVALSPVGVPIAIITWDGVKLDKQSPTGMDISVIPFELILDSIFYSYWPEAALEAMLDDSNWQLQQTYDTNLATSNASQTSLIERKVLQNNKLILEINYKKHRQPQGQINLVDHRTKLATALTTIQWIQS</sequence>
<reference evidence="2 3" key="1">
    <citation type="submission" date="2019-02" db="EMBL/GenBank/DDBJ databases">
        <title>Shewanella sp. D4-2 isolated from Dokdo Island.</title>
        <authorList>
            <person name="Baek K."/>
        </authorList>
    </citation>
    <scope>NUCLEOTIDE SEQUENCE [LARGE SCALE GENOMIC DNA]</scope>
    <source>
        <strain evidence="2 3">D4-2</strain>
    </source>
</reference>
<gene>
    <name evidence="2" type="ORF">EXU30_04175</name>
</gene>
<feature type="signal peptide" evidence="1">
    <location>
        <begin position="1"/>
        <end position="17"/>
    </location>
</feature>
<dbReference type="KEGG" id="smai:EXU30_04175"/>
<feature type="chain" id="PRO_5019347013" evidence="1">
    <location>
        <begin position="18"/>
        <end position="208"/>
    </location>
</feature>
<dbReference type="RefSeq" id="WP_130597957.1">
    <property type="nucleotide sequence ID" value="NZ_CP036200.1"/>
</dbReference>
<name>A0A411PEM4_9GAMM</name>
<dbReference type="Proteomes" id="UP000291106">
    <property type="component" value="Chromosome"/>
</dbReference>
<keyword evidence="1" id="KW-0732">Signal</keyword>
<evidence type="ECO:0000256" key="1">
    <source>
        <dbReference type="SAM" id="SignalP"/>
    </source>
</evidence>
<dbReference type="InterPro" id="IPR021675">
    <property type="entry name" value="DUF3261"/>
</dbReference>
<evidence type="ECO:0000313" key="2">
    <source>
        <dbReference type="EMBL" id="QBF81983.1"/>
    </source>
</evidence>
<dbReference type="AlphaFoldDB" id="A0A411PEM4"/>
<dbReference type="OrthoDB" id="6228084at2"/>
<proteinExistence type="predicted"/>
<dbReference type="PROSITE" id="PS51257">
    <property type="entry name" value="PROKAR_LIPOPROTEIN"/>
    <property type="match status" value="1"/>
</dbReference>
<protein>
    <submittedName>
        <fullName evidence="2">DUF3261 domain-containing protein</fullName>
    </submittedName>
</protein>
<dbReference type="Pfam" id="PF11659">
    <property type="entry name" value="DUF3261"/>
    <property type="match status" value="1"/>
</dbReference>
<organism evidence="2 3">
    <name type="scientific">Shewanella maritima</name>
    <dbReference type="NCBI Taxonomy" id="2520507"/>
    <lineage>
        <taxon>Bacteria</taxon>
        <taxon>Pseudomonadati</taxon>
        <taxon>Pseudomonadota</taxon>
        <taxon>Gammaproteobacteria</taxon>
        <taxon>Alteromonadales</taxon>
        <taxon>Shewanellaceae</taxon>
        <taxon>Shewanella</taxon>
    </lineage>
</organism>
<accession>A0A411PEM4</accession>
<keyword evidence="3" id="KW-1185">Reference proteome</keyword>